<accession>A0A418VGK6</accession>
<name>A0A418VGK6_9DEIO</name>
<protein>
    <submittedName>
        <fullName evidence="3">ABC transporter substrate-binding protein</fullName>
    </submittedName>
</protein>
<dbReference type="GO" id="GO:0022857">
    <property type="term" value="F:transmembrane transporter activity"/>
    <property type="evidence" value="ECO:0007669"/>
    <property type="project" value="InterPro"/>
</dbReference>
<evidence type="ECO:0000313" key="4">
    <source>
        <dbReference type="Proteomes" id="UP000286287"/>
    </source>
</evidence>
<dbReference type="Gene3D" id="3.10.105.10">
    <property type="entry name" value="Dipeptide-binding Protein, Domain 3"/>
    <property type="match status" value="2"/>
</dbReference>
<proteinExistence type="predicted"/>
<dbReference type="InterPro" id="IPR007210">
    <property type="entry name" value="ABC_Gly_betaine_transp_sub-bd"/>
</dbReference>
<dbReference type="Gene3D" id="3.40.190.100">
    <property type="entry name" value="Glycine betaine-binding periplasmic protein, domain 2"/>
    <property type="match status" value="1"/>
</dbReference>
<dbReference type="GO" id="GO:0043190">
    <property type="term" value="C:ATP-binding cassette (ABC) transporter complex"/>
    <property type="evidence" value="ECO:0007669"/>
    <property type="project" value="InterPro"/>
</dbReference>
<organism evidence="3 4">
    <name type="scientific">Deinococcus cavernae</name>
    <dbReference type="NCBI Taxonomy" id="2320857"/>
    <lineage>
        <taxon>Bacteria</taxon>
        <taxon>Thermotogati</taxon>
        <taxon>Deinococcota</taxon>
        <taxon>Deinococci</taxon>
        <taxon>Deinococcales</taxon>
        <taxon>Deinococcaceae</taxon>
        <taxon>Deinococcus</taxon>
    </lineage>
</organism>
<dbReference type="SUPFAM" id="SSF53850">
    <property type="entry name" value="Periplasmic binding protein-like II"/>
    <property type="match status" value="1"/>
</dbReference>
<evidence type="ECO:0000256" key="1">
    <source>
        <dbReference type="SAM" id="MobiDB-lite"/>
    </source>
</evidence>
<comment type="caution">
    <text evidence="3">The sequence shown here is derived from an EMBL/GenBank/DDBJ whole genome shotgun (WGS) entry which is preliminary data.</text>
</comment>
<sequence>MHGGRTDHARRGRCAGLRPTRSAFPPRLNLAVPKGVLMIKPMLTAAALTAALTTVGSPATAAAPMPTASPFCQSGKTVRFAEITWESGQFITEVMRHILEKGYGCKTRAVPGSSTITETALANGDLEVWAEEWEGLYDVTNKAVKDGKATLVGKVLGGGAFEGWFVPDYVVKGDAKRGIKPMAPGLKSVYDLPKYKALFKDEENPRKSQLFGCISGWACQKTNWGKLRAYKLNDFVQFNPGSQAALDASVASAYKRGEPILFYYWGPTSLLGKYNFIQLEDPKYNKACYDLVRENSPKSCPSGSPVTTLRVNLNTAFMKQAPVLTGFFERTQFTLPQLQGMLARMIDERMKPDAAAREYLKKYPDTWTKWVPAEVATKVQASLK</sequence>
<dbReference type="Proteomes" id="UP000286287">
    <property type="component" value="Unassembled WGS sequence"/>
</dbReference>
<keyword evidence="4" id="KW-1185">Reference proteome</keyword>
<dbReference type="Pfam" id="PF04069">
    <property type="entry name" value="OpuAC"/>
    <property type="match status" value="1"/>
</dbReference>
<evidence type="ECO:0000313" key="3">
    <source>
        <dbReference type="EMBL" id="RJF75253.1"/>
    </source>
</evidence>
<feature type="region of interest" description="Disordered" evidence="1">
    <location>
        <begin position="1"/>
        <end position="20"/>
    </location>
</feature>
<dbReference type="AlphaFoldDB" id="A0A418VGK6"/>
<feature type="domain" description="ABC-type glycine betaine transport system substrate-binding" evidence="2">
    <location>
        <begin position="76"/>
        <end position="362"/>
    </location>
</feature>
<reference evidence="3 4" key="1">
    <citation type="submission" date="2018-09" db="EMBL/GenBank/DDBJ databases">
        <authorList>
            <person name="Zhu H."/>
        </authorList>
    </citation>
    <scope>NUCLEOTIDE SEQUENCE [LARGE SCALE GENOMIC DNA]</scope>
    <source>
        <strain evidence="3 4">K2S05-167</strain>
    </source>
</reference>
<dbReference type="CDD" id="cd13641">
    <property type="entry name" value="PBP2_HisX_like"/>
    <property type="match status" value="1"/>
</dbReference>
<gene>
    <name evidence="3" type="ORF">D3875_01750</name>
</gene>
<evidence type="ECO:0000259" key="2">
    <source>
        <dbReference type="Pfam" id="PF04069"/>
    </source>
</evidence>
<dbReference type="EMBL" id="QYUJ01000006">
    <property type="protein sequence ID" value="RJF75253.1"/>
    <property type="molecule type" value="Genomic_DNA"/>
</dbReference>